<dbReference type="Pfam" id="PF18937">
    <property type="entry name" value="DUF5685"/>
    <property type="match status" value="2"/>
</dbReference>
<evidence type="ECO:0000313" key="1">
    <source>
        <dbReference type="EMBL" id="WEG36162.1"/>
    </source>
</evidence>
<dbReference type="Proteomes" id="UP001220478">
    <property type="component" value="Chromosome"/>
</dbReference>
<accession>A0ABY8C638</accession>
<reference evidence="1 2" key="1">
    <citation type="submission" date="2023-02" db="EMBL/GenBank/DDBJ databases">
        <title>Novel Oscillospiraceae bacterial genomes.</title>
        <authorList>
            <person name="Srinivasan S."/>
            <person name="Austin M.N."/>
            <person name="Fiedler T.L."/>
            <person name="Strenk S.M."/>
            <person name="Agnew K.J."/>
            <person name="Nagana Gowda G.A."/>
            <person name="Raftery D."/>
            <person name="Beamer M.A."/>
            <person name="Achilles S.L."/>
            <person name="Wiesenfeld H.C."/>
            <person name="Fredricks D.N."/>
            <person name="Hillier S.L."/>
        </authorList>
    </citation>
    <scope>NUCLEOTIDE SEQUENCE [LARGE SCALE GENOMIC DNA]</scope>
    <source>
        <strain evidence="1 2">CHIC02 1186E3-8</strain>
    </source>
</reference>
<organism evidence="1 2">
    <name type="scientific">Amygdalobacter indicium</name>
    <dbReference type="NCBI Taxonomy" id="3029272"/>
    <lineage>
        <taxon>Bacteria</taxon>
        <taxon>Bacillati</taxon>
        <taxon>Bacillota</taxon>
        <taxon>Clostridia</taxon>
        <taxon>Eubacteriales</taxon>
        <taxon>Oscillospiraceae</taxon>
        <taxon>Amygdalobacter</taxon>
    </lineage>
</organism>
<dbReference type="EMBL" id="CP118868">
    <property type="protein sequence ID" value="WEG36162.1"/>
    <property type="molecule type" value="Genomic_DNA"/>
</dbReference>
<dbReference type="InterPro" id="IPR043740">
    <property type="entry name" value="DUF5685"/>
</dbReference>
<proteinExistence type="predicted"/>
<keyword evidence="2" id="KW-1185">Reference proteome</keyword>
<evidence type="ECO:0000313" key="2">
    <source>
        <dbReference type="Proteomes" id="UP001220478"/>
    </source>
</evidence>
<gene>
    <name evidence="1" type="ORF">PYS61_03050</name>
</gene>
<sequence>MYGYIRFYKAQLSAPDYERYKSVYCSLCHALADNFGQLPRFMLSYDLTFMVLLAEALTVFPQAGDALWQPERCLEHFGKKTAVAHHWSFLDYAANISVLLAEQKLLDDQTDKEHLLRTFGVKRLFQGTFRQAANNYPEIAAEIKAGMLNFNRLESLYRHNYKNIESLLPAGVQAACAEQIKQVLAPLLSCCPAAYNCTLAFAAVIGKIFRCLPLLPLQVPPTDRVELTTAVKKQLLSPCLEVIGIYLGAWIYLIDALDDLSDDLRHQQYNILLLSEKGNLIRQNYERKLLRLQQLPLLQRRQKHPAGKTLYRDKSQEELTEPQKQIADLLHTAQTILHNLQALLDQSLILLPWQRDAALIAAIIQEGLPTTLLRCNFKQRYQFDLLQLASTPSIDLPS</sequence>
<dbReference type="RefSeq" id="WP_315572188.1">
    <property type="nucleotide sequence ID" value="NZ_CP118868.1"/>
</dbReference>
<protein>
    <submittedName>
        <fullName evidence="1">DUF5685 family protein</fullName>
    </submittedName>
</protein>
<name>A0ABY8C638_9FIRM</name>